<accession>A0A318KLD4</accession>
<dbReference type="AlphaFoldDB" id="A0A318KLD4"/>
<dbReference type="InterPro" id="IPR009195">
    <property type="entry name" value="Uncharacterised_YjbK"/>
</dbReference>
<dbReference type="CDD" id="cd07762">
    <property type="entry name" value="CYTH-like_Pase_1"/>
    <property type="match status" value="1"/>
</dbReference>
<dbReference type="Gene3D" id="2.40.320.10">
    <property type="entry name" value="Hypothetical Protein Pfu-838710-001"/>
    <property type="match status" value="1"/>
</dbReference>
<sequence length="181" mass="20988">MINHLETEYKLLVTKEQFECLSALYPNKTFIPQCNTYYDTKDMQLRQLKCAMRIREKENKFLFTLKTPDPDGHLEHECFVNENSIKVFDEPSIKKLLNELGIHDEIVMITNLRTTRAVIDTGIAELCFDINEYNGITDYEIEYELTADHNGIETFNNILAAAGLHYEENCPSKIARAMSQL</sequence>
<evidence type="ECO:0000313" key="3">
    <source>
        <dbReference type="Proteomes" id="UP000247612"/>
    </source>
</evidence>
<dbReference type="STRING" id="1034346.GCA_000313565_03124"/>
<dbReference type="RefSeq" id="WP_022939401.1">
    <property type="nucleotide sequence ID" value="NZ_CABKRQ010000009.1"/>
</dbReference>
<reference evidence="2 3" key="1">
    <citation type="submission" date="2018-05" db="EMBL/GenBank/DDBJ databases">
        <title>Genomic Encyclopedia of Type Strains, Phase IV (KMG-IV): sequencing the most valuable type-strain genomes for metagenomic binning, comparative biology and taxonomic classification.</title>
        <authorList>
            <person name="Goeker M."/>
        </authorList>
    </citation>
    <scope>NUCLEOTIDE SEQUENCE [LARGE SCALE GENOMIC DNA]</scope>
    <source>
        <strain evidence="2 3">JC118</strain>
    </source>
</reference>
<dbReference type="SMART" id="SM01118">
    <property type="entry name" value="CYTH"/>
    <property type="match status" value="1"/>
</dbReference>
<dbReference type="OrthoDB" id="1654293at2"/>
<dbReference type="PROSITE" id="PS51707">
    <property type="entry name" value="CYTH"/>
    <property type="match status" value="1"/>
</dbReference>
<evidence type="ECO:0000313" key="2">
    <source>
        <dbReference type="EMBL" id="PXX76095.1"/>
    </source>
</evidence>
<keyword evidence="3" id="KW-1185">Reference proteome</keyword>
<dbReference type="Proteomes" id="UP000247612">
    <property type="component" value="Unassembled WGS sequence"/>
</dbReference>
<feature type="domain" description="CYTH" evidence="1">
    <location>
        <begin position="4"/>
        <end position="181"/>
    </location>
</feature>
<dbReference type="EMBL" id="QJKH01000015">
    <property type="protein sequence ID" value="PXX76095.1"/>
    <property type="molecule type" value="Genomic_DNA"/>
</dbReference>
<gene>
    <name evidence="2" type="ORF">DES51_11574</name>
</gene>
<evidence type="ECO:0000259" key="1">
    <source>
        <dbReference type="PROSITE" id="PS51707"/>
    </source>
</evidence>
<proteinExistence type="predicted"/>
<protein>
    <submittedName>
        <fullName evidence="2">Uncharacterized protein YjbK</fullName>
    </submittedName>
</protein>
<dbReference type="InterPro" id="IPR023577">
    <property type="entry name" value="CYTH_domain"/>
</dbReference>
<comment type="caution">
    <text evidence="2">The sequence shown here is derived from an EMBL/GenBank/DDBJ whole genome shotgun (WGS) entry which is preliminary data.</text>
</comment>
<dbReference type="SUPFAM" id="SSF55154">
    <property type="entry name" value="CYTH-like phosphatases"/>
    <property type="match status" value="1"/>
</dbReference>
<name>A0A318KLD4_9FIRM</name>
<dbReference type="Pfam" id="PF01928">
    <property type="entry name" value="CYTH"/>
    <property type="match status" value="1"/>
</dbReference>
<dbReference type="PIRSF" id="PIRSF012526">
    <property type="entry name" value="CYTH_UCP012526"/>
    <property type="match status" value="1"/>
</dbReference>
<organism evidence="2 3">
    <name type="scientific">Dielma fastidiosa</name>
    <dbReference type="NCBI Taxonomy" id="1034346"/>
    <lineage>
        <taxon>Bacteria</taxon>
        <taxon>Bacillati</taxon>
        <taxon>Bacillota</taxon>
        <taxon>Erysipelotrichia</taxon>
        <taxon>Erysipelotrichales</taxon>
        <taxon>Erysipelotrichaceae</taxon>
        <taxon>Dielma</taxon>
    </lineage>
</organism>
<dbReference type="InterPro" id="IPR033469">
    <property type="entry name" value="CYTH-like_dom_sf"/>
</dbReference>